<dbReference type="AlphaFoldDB" id="A0A5J9UK61"/>
<dbReference type="OrthoDB" id="690975at2759"/>
<dbReference type="PANTHER" id="PTHR32099">
    <property type="entry name" value="CYSTEINE-RICH REPEAT SECRETORY PROTEIN"/>
    <property type="match status" value="1"/>
</dbReference>
<keyword evidence="3" id="KW-1133">Transmembrane helix</keyword>
<dbReference type="InterPro" id="IPR038408">
    <property type="entry name" value="GNK2_sf"/>
</dbReference>
<evidence type="ECO:0000259" key="5">
    <source>
        <dbReference type="PROSITE" id="PS51473"/>
    </source>
</evidence>
<evidence type="ECO:0000256" key="3">
    <source>
        <dbReference type="SAM" id="Phobius"/>
    </source>
</evidence>
<name>A0A5J9UK61_9POAL</name>
<evidence type="ECO:0000313" key="6">
    <source>
        <dbReference type="EMBL" id="TVU24102.1"/>
    </source>
</evidence>
<feature type="signal peptide" evidence="4">
    <location>
        <begin position="1"/>
        <end position="28"/>
    </location>
</feature>
<protein>
    <recommendedName>
        <fullName evidence="5">Gnk2-homologous domain-containing protein</fullName>
    </recommendedName>
</protein>
<dbReference type="PROSITE" id="PS51473">
    <property type="entry name" value="GNK2"/>
    <property type="match status" value="2"/>
</dbReference>
<comment type="caution">
    <text evidence="6">The sequence shown here is derived from an EMBL/GenBank/DDBJ whole genome shotgun (WGS) entry which is preliminary data.</text>
</comment>
<keyword evidence="1 4" id="KW-0732">Signal</keyword>
<dbReference type="Pfam" id="PF01657">
    <property type="entry name" value="Stress-antifung"/>
    <property type="match status" value="2"/>
</dbReference>
<evidence type="ECO:0000256" key="2">
    <source>
        <dbReference type="ARBA" id="ARBA00022737"/>
    </source>
</evidence>
<dbReference type="EMBL" id="RWGY01000013">
    <property type="protein sequence ID" value="TVU24102.1"/>
    <property type="molecule type" value="Genomic_DNA"/>
</dbReference>
<keyword evidence="2" id="KW-0677">Repeat</keyword>
<gene>
    <name evidence="6" type="ORF">EJB05_26499</name>
</gene>
<proteinExistence type="predicted"/>
<dbReference type="CDD" id="cd23509">
    <property type="entry name" value="Gnk2-like"/>
    <property type="match status" value="2"/>
</dbReference>
<evidence type="ECO:0000256" key="4">
    <source>
        <dbReference type="SAM" id="SignalP"/>
    </source>
</evidence>
<organism evidence="6 7">
    <name type="scientific">Eragrostis curvula</name>
    <name type="common">weeping love grass</name>
    <dbReference type="NCBI Taxonomy" id="38414"/>
    <lineage>
        <taxon>Eukaryota</taxon>
        <taxon>Viridiplantae</taxon>
        <taxon>Streptophyta</taxon>
        <taxon>Embryophyta</taxon>
        <taxon>Tracheophyta</taxon>
        <taxon>Spermatophyta</taxon>
        <taxon>Magnoliopsida</taxon>
        <taxon>Liliopsida</taxon>
        <taxon>Poales</taxon>
        <taxon>Poaceae</taxon>
        <taxon>PACMAD clade</taxon>
        <taxon>Chloridoideae</taxon>
        <taxon>Eragrostideae</taxon>
        <taxon>Eragrostidinae</taxon>
        <taxon>Eragrostis</taxon>
    </lineage>
</organism>
<dbReference type="Gramene" id="TVU24102">
    <property type="protein sequence ID" value="TVU24102"/>
    <property type="gene ID" value="EJB05_26499"/>
</dbReference>
<evidence type="ECO:0000256" key="1">
    <source>
        <dbReference type="ARBA" id="ARBA00022729"/>
    </source>
</evidence>
<keyword evidence="7" id="KW-1185">Reference proteome</keyword>
<feature type="chain" id="PRO_5023918030" description="Gnk2-homologous domain-containing protein" evidence="4">
    <location>
        <begin position="29"/>
        <end position="386"/>
    </location>
</feature>
<evidence type="ECO:0000313" key="7">
    <source>
        <dbReference type="Proteomes" id="UP000324897"/>
    </source>
</evidence>
<dbReference type="InterPro" id="IPR002902">
    <property type="entry name" value="GNK2"/>
</dbReference>
<dbReference type="PANTHER" id="PTHR32099:SF106">
    <property type="entry name" value="GNK2-HOMOLOGOUS DOMAIN-CONTAINING PROTEIN"/>
    <property type="match status" value="1"/>
</dbReference>
<feature type="transmembrane region" description="Helical" evidence="3">
    <location>
        <begin position="287"/>
        <end position="310"/>
    </location>
</feature>
<reference evidence="6 7" key="1">
    <citation type="journal article" date="2019" name="Sci. Rep.">
        <title>A high-quality genome of Eragrostis curvula grass provides insights into Poaceae evolution and supports new strategies to enhance forage quality.</title>
        <authorList>
            <person name="Carballo J."/>
            <person name="Santos B.A.C.M."/>
            <person name="Zappacosta D."/>
            <person name="Garbus I."/>
            <person name="Selva J.P."/>
            <person name="Gallo C.A."/>
            <person name="Diaz A."/>
            <person name="Albertini E."/>
            <person name="Caccamo M."/>
            <person name="Echenique V."/>
        </authorList>
    </citation>
    <scope>NUCLEOTIDE SEQUENCE [LARGE SCALE GENOMIC DNA]</scope>
    <source>
        <strain evidence="7">cv. Victoria</strain>
        <tissue evidence="6">Leaf</tissue>
    </source>
</reference>
<dbReference type="Gene3D" id="3.30.430.20">
    <property type="entry name" value="Gnk2 domain, C-X8-C-X2-C motif"/>
    <property type="match status" value="2"/>
</dbReference>
<feature type="domain" description="Gnk2-homologous" evidence="5">
    <location>
        <begin position="27"/>
        <end position="135"/>
    </location>
</feature>
<feature type="non-terminal residue" evidence="6">
    <location>
        <position position="1"/>
    </location>
</feature>
<keyword evidence="3" id="KW-0472">Membrane</keyword>
<dbReference type="Proteomes" id="UP000324897">
    <property type="component" value="Chromosome 2"/>
</dbReference>
<sequence>MAAMAGVDMLILLVSSCFVLLQPRRATAIGSVCGYSGNYTANGTYHRNLESLSSSLPGNTSSSAQLFVTATAGGGPDAAHALALCRGDMAGDNNRTGCGACVAGAFRYARQSCPGSKSAAVYDDDCVLGFSDGSGILATSNYQDRSYLFLSWYQQSIPGRDPAAVGAGVRDMLNQTAQLAAARAGRFVTAFMDVSGGGAVRTTLYSLAQCMPDMSAADCLACLQGLVGVLSATTSVLQGGRVLILRCNLRYESTRFFNDDNASMVRITPSSSLAPTTDDSARARRPWFIPLTVAPPVAAVLALLCFVVVYPQRRRTRTRYRKGSARLLRQNKRTNNNNLQQQQGGDEQLDWEMEAELSESSTLMTSWIAQITYLKKTNLHYSRSPL</sequence>
<keyword evidence="3" id="KW-0812">Transmembrane</keyword>
<feature type="domain" description="Gnk2-homologous" evidence="5">
    <location>
        <begin position="145"/>
        <end position="256"/>
    </location>
</feature>
<accession>A0A5J9UK61</accession>